<dbReference type="InterPro" id="IPR014710">
    <property type="entry name" value="RmlC-like_jellyroll"/>
</dbReference>
<dbReference type="GO" id="GO:0003677">
    <property type="term" value="F:DNA binding"/>
    <property type="evidence" value="ECO:0007669"/>
    <property type="project" value="UniProtKB-KW"/>
</dbReference>
<dbReference type="GO" id="GO:0005829">
    <property type="term" value="C:cytosol"/>
    <property type="evidence" value="ECO:0007669"/>
    <property type="project" value="TreeGrafter"/>
</dbReference>
<keyword evidence="1" id="KW-0238">DNA-binding</keyword>
<name>A0A387BN38_9MICO</name>
<dbReference type="InterPro" id="IPR001387">
    <property type="entry name" value="Cro/C1-type_HTH"/>
</dbReference>
<evidence type="ECO:0000256" key="1">
    <source>
        <dbReference type="ARBA" id="ARBA00023125"/>
    </source>
</evidence>
<dbReference type="CDD" id="cd02209">
    <property type="entry name" value="cupin_XRE_C"/>
    <property type="match status" value="1"/>
</dbReference>
<dbReference type="Pfam" id="PF13560">
    <property type="entry name" value="HTH_31"/>
    <property type="match status" value="1"/>
</dbReference>
<dbReference type="SUPFAM" id="SSF51182">
    <property type="entry name" value="RmlC-like cupins"/>
    <property type="match status" value="1"/>
</dbReference>
<evidence type="ECO:0000313" key="4">
    <source>
        <dbReference type="Proteomes" id="UP000275069"/>
    </source>
</evidence>
<dbReference type="CDD" id="cd00093">
    <property type="entry name" value="HTH_XRE"/>
    <property type="match status" value="1"/>
</dbReference>
<dbReference type="InterPro" id="IPR050807">
    <property type="entry name" value="TransReg_Diox_bact_type"/>
</dbReference>
<accession>A0A387BN38</accession>
<dbReference type="SUPFAM" id="SSF47413">
    <property type="entry name" value="lambda repressor-like DNA-binding domains"/>
    <property type="match status" value="1"/>
</dbReference>
<evidence type="ECO:0000313" key="3">
    <source>
        <dbReference type="EMBL" id="AYG02450.1"/>
    </source>
</evidence>
<keyword evidence="4" id="KW-1185">Reference proteome</keyword>
<dbReference type="Gene3D" id="1.10.260.40">
    <property type="entry name" value="lambda repressor-like DNA-binding domains"/>
    <property type="match status" value="1"/>
</dbReference>
<dbReference type="PANTHER" id="PTHR46797">
    <property type="entry name" value="HTH-TYPE TRANSCRIPTIONAL REGULATOR"/>
    <property type="match status" value="1"/>
</dbReference>
<organism evidence="3 4">
    <name type="scientific">Gryllotalpicola protaetiae</name>
    <dbReference type="NCBI Taxonomy" id="2419771"/>
    <lineage>
        <taxon>Bacteria</taxon>
        <taxon>Bacillati</taxon>
        <taxon>Actinomycetota</taxon>
        <taxon>Actinomycetes</taxon>
        <taxon>Micrococcales</taxon>
        <taxon>Microbacteriaceae</taxon>
        <taxon>Gryllotalpicola</taxon>
    </lineage>
</organism>
<sequence>MCGMSDHRGALPSVSSKELGSRIRSLRRFSGLSTRQLAEAIAVTPNAITQIERGAMRPSVNRLIEIVSVLDVPLSAIFDERPASTASEFVASANPIAADPEEARVSRAAQVPPVGLGSRVTYRRLTPHAVRRFEMFETSYPPHTSSGAPGKYLVHRGQEIGSIISGALTIEFPGTEIVLGPRDSITFSAGRPHRVRNDGNEYAIALWVTFRGDA</sequence>
<gene>
    <name evidence="3" type="ORF">D7I44_02140</name>
</gene>
<dbReference type="InterPro" id="IPR010982">
    <property type="entry name" value="Lambda_DNA-bd_dom_sf"/>
</dbReference>
<dbReference type="Gene3D" id="2.60.120.10">
    <property type="entry name" value="Jelly Rolls"/>
    <property type="match status" value="1"/>
</dbReference>
<dbReference type="InterPro" id="IPR013096">
    <property type="entry name" value="Cupin_2"/>
</dbReference>
<dbReference type="PROSITE" id="PS50943">
    <property type="entry name" value="HTH_CROC1"/>
    <property type="match status" value="1"/>
</dbReference>
<dbReference type="GO" id="GO:0003700">
    <property type="term" value="F:DNA-binding transcription factor activity"/>
    <property type="evidence" value="ECO:0007669"/>
    <property type="project" value="TreeGrafter"/>
</dbReference>
<evidence type="ECO:0000259" key="2">
    <source>
        <dbReference type="PROSITE" id="PS50943"/>
    </source>
</evidence>
<protein>
    <submittedName>
        <fullName evidence="3">Cupin domain-containing protein</fullName>
    </submittedName>
</protein>
<dbReference type="EMBL" id="CP032624">
    <property type="protein sequence ID" value="AYG02450.1"/>
    <property type="molecule type" value="Genomic_DNA"/>
</dbReference>
<dbReference type="InterPro" id="IPR011051">
    <property type="entry name" value="RmlC_Cupin_sf"/>
</dbReference>
<dbReference type="KEGG" id="gry:D7I44_02140"/>
<dbReference type="Proteomes" id="UP000275069">
    <property type="component" value="Chromosome"/>
</dbReference>
<feature type="domain" description="HTH cro/C1-type" evidence="2">
    <location>
        <begin position="23"/>
        <end position="77"/>
    </location>
</feature>
<dbReference type="AlphaFoldDB" id="A0A387BN38"/>
<dbReference type="Pfam" id="PF07883">
    <property type="entry name" value="Cupin_2"/>
    <property type="match status" value="1"/>
</dbReference>
<proteinExistence type="predicted"/>
<dbReference type="PANTHER" id="PTHR46797:SF1">
    <property type="entry name" value="METHYLPHOSPHONATE SYNTHASE"/>
    <property type="match status" value="1"/>
</dbReference>
<dbReference type="SMART" id="SM00530">
    <property type="entry name" value="HTH_XRE"/>
    <property type="match status" value="1"/>
</dbReference>
<dbReference type="OrthoDB" id="5114244at2"/>
<reference evidence="3 4" key="1">
    <citation type="submission" date="2018-09" db="EMBL/GenBank/DDBJ databases">
        <title>Genome sequencing of strain 2DFW10M-5.</title>
        <authorList>
            <person name="Heo J."/>
            <person name="Kim S.-J."/>
            <person name="Kwon S.-W."/>
        </authorList>
    </citation>
    <scope>NUCLEOTIDE SEQUENCE [LARGE SCALE GENOMIC DNA]</scope>
    <source>
        <strain evidence="3 4">2DFW10M-5</strain>
    </source>
</reference>